<accession>A0A5N6XDT1</accession>
<evidence type="ECO:0000313" key="2">
    <source>
        <dbReference type="EMBL" id="KAE8330968.1"/>
    </source>
</evidence>
<feature type="chain" id="PRO_5024951683" evidence="1">
    <location>
        <begin position="24"/>
        <end position="53"/>
    </location>
</feature>
<sequence length="53" mass="5701">MFDICVWLCLVIWMGSVMLILQAASGGGQESKATIDVPDYPIIATQLCGLVKT</sequence>
<proteinExistence type="predicted"/>
<evidence type="ECO:0000313" key="3">
    <source>
        <dbReference type="Proteomes" id="UP000325945"/>
    </source>
</evidence>
<protein>
    <submittedName>
        <fullName evidence="2">Uncharacterized protein</fullName>
    </submittedName>
</protein>
<keyword evidence="3" id="KW-1185">Reference proteome</keyword>
<name>A0A5N6XDT1_9EURO</name>
<evidence type="ECO:0000256" key="1">
    <source>
        <dbReference type="SAM" id="SignalP"/>
    </source>
</evidence>
<dbReference type="Proteomes" id="UP000325945">
    <property type="component" value="Unassembled WGS sequence"/>
</dbReference>
<reference evidence="3" key="1">
    <citation type="submission" date="2019-04" db="EMBL/GenBank/DDBJ databases">
        <title>Friends and foes A comparative genomics studyof 23 Aspergillus species from section Flavi.</title>
        <authorList>
            <consortium name="DOE Joint Genome Institute"/>
            <person name="Kjaerbolling I."/>
            <person name="Vesth T."/>
            <person name="Frisvad J.C."/>
            <person name="Nybo J.L."/>
            <person name="Theobald S."/>
            <person name="Kildgaard S."/>
            <person name="Isbrandt T."/>
            <person name="Kuo A."/>
            <person name="Sato A."/>
            <person name="Lyhne E.K."/>
            <person name="Kogle M.E."/>
            <person name="Wiebenga A."/>
            <person name="Kun R.S."/>
            <person name="Lubbers R.J."/>
            <person name="Makela M.R."/>
            <person name="Barry K."/>
            <person name="Chovatia M."/>
            <person name="Clum A."/>
            <person name="Daum C."/>
            <person name="Haridas S."/>
            <person name="He G."/>
            <person name="LaButti K."/>
            <person name="Lipzen A."/>
            <person name="Mondo S."/>
            <person name="Riley R."/>
            <person name="Salamov A."/>
            <person name="Simmons B.A."/>
            <person name="Magnuson J.K."/>
            <person name="Henrissat B."/>
            <person name="Mortensen U.H."/>
            <person name="Larsen T.O."/>
            <person name="Devries R.P."/>
            <person name="Grigoriev I.V."/>
            <person name="Machida M."/>
            <person name="Baker S.E."/>
            <person name="Andersen M.R."/>
        </authorList>
    </citation>
    <scope>NUCLEOTIDE SEQUENCE [LARGE SCALE GENOMIC DNA]</scope>
    <source>
        <strain evidence="3">CBS 130017</strain>
    </source>
</reference>
<feature type="signal peptide" evidence="1">
    <location>
        <begin position="1"/>
        <end position="23"/>
    </location>
</feature>
<dbReference type="AlphaFoldDB" id="A0A5N6XDT1"/>
<keyword evidence="1" id="KW-0732">Signal</keyword>
<gene>
    <name evidence="2" type="ORF">BDV39DRAFT_169699</name>
</gene>
<organism evidence="2 3">
    <name type="scientific">Aspergillus sergii</name>
    <dbReference type="NCBI Taxonomy" id="1034303"/>
    <lineage>
        <taxon>Eukaryota</taxon>
        <taxon>Fungi</taxon>
        <taxon>Dikarya</taxon>
        <taxon>Ascomycota</taxon>
        <taxon>Pezizomycotina</taxon>
        <taxon>Eurotiomycetes</taxon>
        <taxon>Eurotiomycetidae</taxon>
        <taxon>Eurotiales</taxon>
        <taxon>Aspergillaceae</taxon>
        <taxon>Aspergillus</taxon>
        <taxon>Aspergillus subgen. Circumdati</taxon>
    </lineage>
</organism>
<dbReference type="EMBL" id="ML741771">
    <property type="protein sequence ID" value="KAE8330968.1"/>
    <property type="molecule type" value="Genomic_DNA"/>
</dbReference>